<gene>
    <name evidence="2" type="ORF">GTP90_01610</name>
</gene>
<evidence type="ECO:0000259" key="1">
    <source>
        <dbReference type="Pfam" id="PF03235"/>
    </source>
</evidence>
<evidence type="ECO:0000313" key="2">
    <source>
        <dbReference type="EMBL" id="MYM92553.1"/>
    </source>
</evidence>
<dbReference type="RefSeq" id="WP_161081814.1">
    <property type="nucleotide sequence ID" value="NZ_WWCX01000001.1"/>
</dbReference>
<dbReference type="InterPro" id="IPR004919">
    <property type="entry name" value="GmrSD_N"/>
</dbReference>
<protein>
    <submittedName>
        <fullName evidence="2">DUF262 domain-containing protein</fullName>
    </submittedName>
</protein>
<comment type="caution">
    <text evidence="2">The sequence shown here is derived from an EMBL/GenBank/DDBJ whole genome shotgun (WGS) entry which is preliminary data.</text>
</comment>
<evidence type="ECO:0000313" key="3">
    <source>
        <dbReference type="Proteomes" id="UP000447355"/>
    </source>
</evidence>
<name>A0A845GD55_9BURK</name>
<dbReference type="EMBL" id="WWCX01000001">
    <property type="protein sequence ID" value="MYM92553.1"/>
    <property type="molecule type" value="Genomic_DNA"/>
</dbReference>
<accession>A0A845GD55</accession>
<dbReference type="Proteomes" id="UP000447355">
    <property type="component" value="Unassembled WGS sequence"/>
</dbReference>
<organism evidence="2 3">
    <name type="scientific">Duganella vulcania</name>
    <dbReference type="NCBI Taxonomy" id="2692166"/>
    <lineage>
        <taxon>Bacteria</taxon>
        <taxon>Pseudomonadati</taxon>
        <taxon>Pseudomonadota</taxon>
        <taxon>Betaproteobacteria</taxon>
        <taxon>Burkholderiales</taxon>
        <taxon>Oxalobacteraceae</taxon>
        <taxon>Telluria group</taxon>
        <taxon>Duganella</taxon>
    </lineage>
</organism>
<reference evidence="2" key="1">
    <citation type="submission" date="2019-12" db="EMBL/GenBank/DDBJ databases">
        <title>Novel species isolated from a subtropical stream in China.</title>
        <authorList>
            <person name="Lu H."/>
        </authorList>
    </citation>
    <scope>NUCLEOTIDE SEQUENCE [LARGE SCALE GENOMIC DNA]</scope>
    <source>
        <strain evidence="2">FT81W</strain>
    </source>
</reference>
<feature type="domain" description="GmrSD restriction endonucleases N-terminal" evidence="1">
    <location>
        <begin position="57"/>
        <end position="142"/>
    </location>
</feature>
<dbReference type="Pfam" id="PF03235">
    <property type="entry name" value="GmrSD_N"/>
    <property type="match status" value="1"/>
</dbReference>
<sequence>MGDDKRKAPVDQAYAEKSKALEQIIKPLRTATYEVDYDWSYFQQALDAYAKDYGGLDLNPDFQRGHVWTLQQKVHFIENVLRGVVSSSGSLVQFNCPNWDEYDYAGDLPRGMQCIDGLQRITAVLEFIKGEVRPFGLTVADLAGSAFAIKSRFRFRVAVHNFTRRADLLQHYLDLNAGGTPHSMDEIERVMHMRDEAVAACS</sequence>
<dbReference type="AlphaFoldDB" id="A0A845GD55"/>
<proteinExistence type="predicted"/>